<evidence type="ECO:0008006" key="11">
    <source>
        <dbReference type="Google" id="ProtNLM"/>
    </source>
</evidence>
<proteinExistence type="inferred from homology"/>
<dbReference type="InterPro" id="IPR017972">
    <property type="entry name" value="Cyt_P450_CS"/>
</dbReference>
<dbReference type="Proteomes" id="UP000803884">
    <property type="component" value="Unassembled WGS sequence"/>
</dbReference>
<evidence type="ECO:0000313" key="10">
    <source>
        <dbReference type="Proteomes" id="UP000803884"/>
    </source>
</evidence>
<protein>
    <recommendedName>
        <fullName evidence="11">Cytochrome P450 monooxygenase</fullName>
    </recommendedName>
</protein>
<evidence type="ECO:0000256" key="5">
    <source>
        <dbReference type="ARBA" id="ARBA00023004"/>
    </source>
</evidence>
<keyword evidence="8" id="KW-0472">Membrane</keyword>
<evidence type="ECO:0000256" key="8">
    <source>
        <dbReference type="SAM" id="Phobius"/>
    </source>
</evidence>
<keyword evidence="6 7" id="KW-0349">Heme</keyword>
<evidence type="ECO:0000256" key="1">
    <source>
        <dbReference type="ARBA" id="ARBA00001971"/>
    </source>
</evidence>
<keyword evidence="4 7" id="KW-0560">Oxidoreductase</keyword>
<comment type="caution">
    <text evidence="9">The sequence shown here is derived from an EMBL/GenBank/DDBJ whole genome shotgun (WGS) entry which is preliminary data.</text>
</comment>
<dbReference type="InterPro" id="IPR050121">
    <property type="entry name" value="Cytochrome_P450_monoxygenase"/>
</dbReference>
<dbReference type="PANTHER" id="PTHR24305">
    <property type="entry name" value="CYTOCHROME P450"/>
    <property type="match status" value="1"/>
</dbReference>
<gene>
    <name evidence="9" type="ORF">WHR41_03276</name>
</gene>
<dbReference type="PANTHER" id="PTHR24305:SF96">
    <property type="entry name" value="CYTOCHROME P450 MONOOXYGENASE STCB-RELATED"/>
    <property type="match status" value="1"/>
</dbReference>
<keyword evidence="3 6" id="KW-0479">Metal-binding</keyword>
<dbReference type="AlphaFoldDB" id="A0AB34KVZ5"/>
<dbReference type="GO" id="GO:0016705">
    <property type="term" value="F:oxidoreductase activity, acting on paired donors, with incorporation or reduction of molecular oxygen"/>
    <property type="evidence" value="ECO:0007669"/>
    <property type="project" value="InterPro"/>
</dbReference>
<name>A0AB34KVZ5_9PEZI</name>
<dbReference type="GO" id="GO:0005506">
    <property type="term" value="F:iron ion binding"/>
    <property type="evidence" value="ECO:0007669"/>
    <property type="project" value="InterPro"/>
</dbReference>
<dbReference type="InterPro" id="IPR002401">
    <property type="entry name" value="Cyt_P450_E_grp-I"/>
</dbReference>
<dbReference type="PROSITE" id="PS00086">
    <property type="entry name" value="CYTOCHROME_P450"/>
    <property type="match status" value="1"/>
</dbReference>
<comment type="similarity">
    <text evidence="2 7">Belongs to the cytochrome P450 family.</text>
</comment>
<keyword evidence="8" id="KW-0812">Transmembrane</keyword>
<dbReference type="GO" id="GO:0004497">
    <property type="term" value="F:monooxygenase activity"/>
    <property type="evidence" value="ECO:0007669"/>
    <property type="project" value="UniProtKB-KW"/>
</dbReference>
<evidence type="ECO:0000256" key="7">
    <source>
        <dbReference type="RuleBase" id="RU000461"/>
    </source>
</evidence>
<dbReference type="Gene3D" id="1.10.630.10">
    <property type="entry name" value="Cytochrome P450"/>
    <property type="match status" value="1"/>
</dbReference>
<evidence type="ECO:0000256" key="2">
    <source>
        <dbReference type="ARBA" id="ARBA00010617"/>
    </source>
</evidence>
<keyword evidence="10" id="KW-1185">Reference proteome</keyword>
<comment type="cofactor">
    <cofactor evidence="1 6">
        <name>heme</name>
        <dbReference type="ChEBI" id="CHEBI:30413"/>
    </cofactor>
</comment>
<accession>A0AB34KVZ5</accession>
<sequence length="491" mass="54650">METLLQNPLVVAASCVVLILLTILYRALTNPLRSLPGPWYSTFTRLPLKAAIMSGRRVFHVHALHQKYGAVVRISPDEVAVSNREGLAQIHRIGGAFRKTEWYHELTAQGDGRYSIFTMTDPKEHAARRRLLARPFSKTFLNQHWHGTVRELTRMAVRRMGEAAKEDGGKVDVMQWWTFMTMDVAGRLMFGHSFDNLERGTVSDFMRVVTTRLIVTGISVELPWIKAIAGVLTLLPVPALRNMFSPNDALYEHGRKFLHSIQASESSSNIFSNIATEAEKGEKLWMDDVHLEASGLIIAGTDTTSTTLTYLTWAVLSRPTLQRDLEQEVSQLPGDYTDTDLEKLPLLNAVIEESLRLYGAAPSGLPRAVPPGGTSIAGHFINAGTTVTTQAYTYHRDASLFPDPDEFLPSRWLHDGISAEAKKAFHPFGAGARTCVGLHLAYMELRLASAEFFRQCKGARLAESATEEAMEMENYFLVVPRGHKCEVLLGA</sequence>
<keyword evidence="5 6" id="KW-0408">Iron</keyword>
<dbReference type="EMBL" id="JAAQHG020000008">
    <property type="protein sequence ID" value="KAL1588026.1"/>
    <property type="molecule type" value="Genomic_DNA"/>
</dbReference>
<dbReference type="CDD" id="cd11059">
    <property type="entry name" value="CYP_fungal"/>
    <property type="match status" value="1"/>
</dbReference>
<keyword evidence="8" id="KW-1133">Transmembrane helix</keyword>
<dbReference type="Pfam" id="PF00067">
    <property type="entry name" value="p450"/>
    <property type="match status" value="1"/>
</dbReference>
<dbReference type="PRINTS" id="PR00463">
    <property type="entry name" value="EP450I"/>
</dbReference>
<reference evidence="9 10" key="1">
    <citation type="journal article" date="2020" name="Microbiol. Resour. Announc.">
        <title>Draft Genome Sequence of a Cladosporium Species Isolated from the Mesophotic Ascidian Didemnum maculosum.</title>
        <authorList>
            <person name="Gioti A."/>
            <person name="Siaperas R."/>
            <person name="Nikolaivits E."/>
            <person name="Le Goff G."/>
            <person name="Ouazzani J."/>
            <person name="Kotoulas G."/>
            <person name="Topakas E."/>
        </authorList>
    </citation>
    <scope>NUCLEOTIDE SEQUENCE [LARGE SCALE GENOMIC DNA]</scope>
    <source>
        <strain evidence="9 10">TM138-S3</strain>
    </source>
</reference>
<feature type="transmembrane region" description="Helical" evidence="8">
    <location>
        <begin position="9"/>
        <end position="28"/>
    </location>
</feature>
<dbReference type="RefSeq" id="XP_069231131.1">
    <property type="nucleotide sequence ID" value="XM_069371882.1"/>
</dbReference>
<evidence type="ECO:0000313" key="9">
    <source>
        <dbReference type="EMBL" id="KAL1588026.1"/>
    </source>
</evidence>
<dbReference type="InterPro" id="IPR001128">
    <property type="entry name" value="Cyt_P450"/>
</dbReference>
<dbReference type="GeneID" id="96004720"/>
<evidence type="ECO:0000256" key="4">
    <source>
        <dbReference type="ARBA" id="ARBA00023002"/>
    </source>
</evidence>
<evidence type="ECO:0000256" key="3">
    <source>
        <dbReference type="ARBA" id="ARBA00022723"/>
    </source>
</evidence>
<evidence type="ECO:0000256" key="6">
    <source>
        <dbReference type="PIRSR" id="PIRSR602401-1"/>
    </source>
</evidence>
<dbReference type="PRINTS" id="PR00385">
    <property type="entry name" value="P450"/>
</dbReference>
<feature type="binding site" description="axial binding residue" evidence="6">
    <location>
        <position position="435"/>
    </location>
    <ligand>
        <name>heme</name>
        <dbReference type="ChEBI" id="CHEBI:30413"/>
    </ligand>
    <ligandPart>
        <name>Fe</name>
        <dbReference type="ChEBI" id="CHEBI:18248"/>
    </ligandPart>
</feature>
<organism evidence="9 10">
    <name type="scientific">Cladosporium halotolerans</name>
    <dbReference type="NCBI Taxonomy" id="1052096"/>
    <lineage>
        <taxon>Eukaryota</taxon>
        <taxon>Fungi</taxon>
        <taxon>Dikarya</taxon>
        <taxon>Ascomycota</taxon>
        <taxon>Pezizomycotina</taxon>
        <taxon>Dothideomycetes</taxon>
        <taxon>Dothideomycetidae</taxon>
        <taxon>Cladosporiales</taxon>
        <taxon>Cladosporiaceae</taxon>
        <taxon>Cladosporium</taxon>
    </lineage>
</organism>
<dbReference type="GO" id="GO:0020037">
    <property type="term" value="F:heme binding"/>
    <property type="evidence" value="ECO:0007669"/>
    <property type="project" value="InterPro"/>
</dbReference>
<keyword evidence="7" id="KW-0503">Monooxygenase</keyword>
<dbReference type="SUPFAM" id="SSF48264">
    <property type="entry name" value="Cytochrome P450"/>
    <property type="match status" value="1"/>
</dbReference>
<dbReference type="InterPro" id="IPR036396">
    <property type="entry name" value="Cyt_P450_sf"/>
</dbReference>